<gene>
    <name evidence="2" type="ORF">ACFY8O_26810</name>
</gene>
<dbReference type="InterPro" id="IPR034660">
    <property type="entry name" value="DinB/YfiT-like"/>
</dbReference>
<dbReference type="Gene3D" id="1.20.120.450">
    <property type="entry name" value="dinb family like domain"/>
    <property type="match status" value="1"/>
</dbReference>
<dbReference type="Pfam" id="PF11716">
    <property type="entry name" value="MDMPI_N"/>
    <property type="match status" value="1"/>
</dbReference>
<dbReference type="GO" id="GO:0016853">
    <property type="term" value="F:isomerase activity"/>
    <property type="evidence" value="ECO:0007669"/>
    <property type="project" value="UniProtKB-KW"/>
</dbReference>
<dbReference type="EMBL" id="JBIBEG010000008">
    <property type="protein sequence ID" value="MFF5899513.1"/>
    <property type="molecule type" value="Genomic_DNA"/>
</dbReference>
<evidence type="ECO:0000313" key="2">
    <source>
        <dbReference type="EMBL" id="MFF5899513.1"/>
    </source>
</evidence>
<keyword evidence="3" id="KW-1185">Reference proteome</keyword>
<organism evidence="2 3">
    <name type="scientific">Streptomyces argenteolus</name>
    <dbReference type="NCBI Taxonomy" id="67274"/>
    <lineage>
        <taxon>Bacteria</taxon>
        <taxon>Bacillati</taxon>
        <taxon>Actinomycetota</taxon>
        <taxon>Actinomycetes</taxon>
        <taxon>Kitasatosporales</taxon>
        <taxon>Streptomycetaceae</taxon>
        <taxon>Streptomyces</taxon>
    </lineage>
</organism>
<dbReference type="InterPro" id="IPR024344">
    <property type="entry name" value="MDMPI_metal-binding"/>
</dbReference>
<evidence type="ECO:0000313" key="3">
    <source>
        <dbReference type="Proteomes" id="UP001602322"/>
    </source>
</evidence>
<proteinExistence type="predicted"/>
<feature type="domain" description="Mycothiol-dependent maleylpyruvate isomerase metal-binding" evidence="1">
    <location>
        <begin position="26"/>
        <end position="172"/>
    </location>
</feature>
<dbReference type="Proteomes" id="UP001602322">
    <property type="component" value="Unassembled WGS sequence"/>
</dbReference>
<sequence>MATTTTSSARAIPRTTGTRARLVNEAELRATLSTFRELSDEDWRRPTVCDGWTVRDMLAHTVGQFEELPRPWVALRRVRRAARTHPGLGPLDGHNECQIEDRKAVPGRELIGALAHFAPQGLIALRRMPAPVRRTIRLSLLYPEARALPDDSVDYLGNVLVTRDTWMHRVDLGDATGAELVLDRHDREIVGQVVLDLALSWTGPAVAVDLHGPAGGVYLLGIGGPAATLHADAVDFARHLSGRPTRERLELEGDPEAGAALLAARVVF</sequence>
<reference evidence="2 3" key="1">
    <citation type="submission" date="2024-10" db="EMBL/GenBank/DDBJ databases">
        <title>The Natural Products Discovery Center: Release of the First 8490 Sequenced Strains for Exploring Actinobacteria Biosynthetic Diversity.</title>
        <authorList>
            <person name="Kalkreuter E."/>
            <person name="Kautsar S.A."/>
            <person name="Yang D."/>
            <person name="Bader C.D."/>
            <person name="Teijaro C.N."/>
            <person name="Fluegel L."/>
            <person name="Davis C.M."/>
            <person name="Simpson J.R."/>
            <person name="Lauterbach L."/>
            <person name="Steele A.D."/>
            <person name="Gui C."/>
            <person name="Meng S."/>
            <person name="Li G."/>
            <person name="Viehrig K."/>
            <person name="Ye F."/>
            <person name="Su P."/>
            <person name="Kiefer A.F."/>
            <person name="Nichols A."/>
            <person name="Cepeda A.J."/>
            <person name="Yan W."/>
            <person name="Fan B."/>
            <person name="Jiang Y."/>
            <person name="Adhikari A."/>
            <person name="Zheng C.-J."/>
            <person name="Schuster L."/>
            <person name="Cowan T.M."/>
            <person name="Smanski M.J."/>
            <person name="Chevrette M.G."/>
            <person name="De Carvalho L.P.S."/>
            <person name="Shen B."/>
        </authorList>
    </citation>
    <scope>NUCLEOTIDE SEQUENCE [LARGE SCALE GENOMIC DNA]</scope>
    <source>
        <strain evidence="2 3">NPDC012540</strain>
    </source>
</reference>
<protein>
    <submittedName>
        <fullName evidence="2">Maleylpyruvate isomerase family mycothiol-dependent enzyme</fullName>
    </submittedName>
</protein>
<dbReference type="SUPFAM" id="SSF109854">
    <property type="entry name" value="DinB/YfiT-like putative metalloenzymes"/>
    <property type="match status" value="1"/>
</dbReference>
<comment type="caution">
    <text evidence="2">The sequence shown here is derived from an EMBL/GenBank/DDBJ whole genome shotgun (WGS) entry which is preliminary data.</text>
</comment>
<accession>A0ABW6XCQ8</accession>
<keyword evidence="2" id="KW-0413">Isomerase</keyword>
<dbReference type="InterPro" id="IPR017517">
    <property type="entry name" value="Maleyloyr_isom"/>
</dbReference>
<dbReference type="NCBIfam" id="TIGR03083">
    <property type="entry name" value="maleylpyruvate isomerase family mycothiol-dependent enzyme"/>
    <property type="match status" value="1"/>
</dbReference>
<name>A0ABW6XCQ8_9ACTN</name>
<evidence type="ECO:0000259" key="1">
    <source>
        <dbReference type="Pfam" id="PF11716"/>
    </source>
</evidence>
<dbReference type="RefSeq" id="WP_387906560.1">
    <property type="nucleotide sequence ID" value="NZ_JBIBEG010000008.1"/>
</dbReference>